<comment type="caution">
    <text evidence="1">The sequence shown here is derived from an EMBL/GenBank/DDBJ whole genome shotgun (WGS) entry which is preliminary data.</text>
</comment>
<keyword evidence="2" id="KW-1185">Reference proteome</keyword>
<dbReference type="EMBL" id="JXLP01000009">
    <property type="protein sequence ID" value="KIL78534.1"/>
    <property type="molecule type" value="Genomic_DNA"/>
</dbReference>
<dbReference type="RefSeq" id="WP_156136537.1">
    <property type="nucleotide sequence ID" value="NZ_BSSZ01000001.1"/>
</dbReference>
<sequence length="52" mass="6059">MNAKKLLAYGLVAAIMLPKIKERLETQQLRKSYQNAHRVRMNHHSILEKISS</sequence>
<organism evidence="1 2">
    <name type="scientific">Bacillus badius</name>
    <dbReference type="NCBI Taxonomy" id="1455"/>
    <lineage>
        <taxon>Bacteria</taxon>
        <taxon>Bacillati</taxon>
        <taxon>Bacillota</taxon>
        <taxon>Bacilli</taxon>
        <taxon>Bacillales</taxon>
        <taxon>Bacillaceae</taxon>
        <taxon>Pseudobacillus</taxon>
    </lineage>
</organism>
<reference evidence="1 2" key="1">
    <citation type="submission" date="2015-01" db="EMBL/GenBank/DDBJ databases">
        <title>Genome Assembly of Bacillus badius MTCC 1458.</title>
        <authorList>
            <person name="Verma A."/>
            <person name="Khatri I."/>
            <person name="Mual P."/>
            <person name="Subramanian S."/>
            <person name="Krishnamurthi S."/>
        </authorList>
    </citation>
    <scope>NUCLEOTIDE SEQUENCE [LARGE SCALE GENOMIC DNA]</scope>
    <source>
        <strain evidence="1 2">MTCC 1458</strain>
    </source>
</reference>
<evidence type="ECO:0000313" key="1">
    <source>
        <dbReference type="EMBL" id="KIL78534.1"/>
    </source>
</evidence>
<proteinExistence type="predicted"/>
<name>A0ABR5AV64_BACBA</name>
<evidence type="ECO:0000313" key="2">
    <source>
        <dbReference type="Proteomes" id="UP000031982"/>
    </source>
</evidence>
<accession>A0ABR5AV64</accession>
<gene>
    <name evidence="1" type="ORF">SD77_4214</name>
</gene>
<protein>
    <submittedName>
        <fullName evidence="1">Uncharacterized protein</fullName>
    </submittedName>
</protein>
<dbReference type="Proteomes" id="UP000031982">
    <property type="component" value="Unassembled WGS sequence"/>
</dbReference>
<dbReference type="GeneID" id="92779047"/>